<evidence type="ECO:0000313" key="3">
    <source>
        <dbReference type="EMBL" id="MCU4973067.1"/>
    </source>
</evidence>
<feature type="transmembrane region" description="Helical" evidence="1">
    <location>
        <begin position="151"/>
        <end position="170"/>
    </location>
</feature>
<feature type="transmembrane region" description="Helical" evidence="1">
    <location>
        <begin position="56"/>
        <end position="76"/>
    </location>
</feature>
<dbReference type="Gene3D" id="1.20.144.10">
    <property type="entry name" value="Phosphatidic acid phosphatase type 2/haloperoxidase"/>
    <property type="match status" value="1"/>
</dbReference>
<feature type="transmembrane region" description="Helical" evidence="1">
    <location>
        <begin position="182"/>
        <end position="198"/>
    </location>
</feature>
<keyword evidence="1" id="KW-1133">Transmembrane helix</keyword>
<feature type="transmembrane region" description="Helical" evidence="1">
    <location>
        <begin position="21"/>
        <end position="44"/>
    </location>
</feature>
<dbReference type="SUPFAM" id="SSF48317">
    <property type="entry name" value="Acid phosphatase/Vanadium-dependent haloperoxidase"/>
    <property type="match status" value="1"/>
</dbReference>
<evidence type="ECO:0000313" key="4">
    <source>
        <dbReference type="Proteomes" id="UP001320972"/>
    </source>
</evidence>
<protein>
    <submittedName>
        <fullName evidence="3">Phosphatase PAP2 family protein</fullName>
    </submittedName>
</protein>
<keyword evidence="1" id="KW-0812">Transmembrane</keyword>
<gene>
    <name evidence="3" type="ORF">OB955_09965</name>
</gene>
<feature type="transmembrane region" description="Helical" evidence="1">
    <location>
        <begin position="128"/>
        <end position="145"/>
    </location>
</feature>
<evidence type="ECO:0000256" key="1">
    <source>
        <dbReference type="SAM" id="Phobius"/>
    </source>
</evidence>
<sequence length="294" mass="30391">MRLTDTSRVIRESVPAEVVEIAALVTELGNPSLLMFVLAVVFWLRPSRRRETALVVSYAIAGLAVLLTLETLLSMPRPPEELFRIPQDPDDYGFPSGHAFAAAVVYGGLFSAFVVGRDRSLARNRGQTALAGIGASLLIALVSLSRVVLGVHYLGDVIVGAGLGIAFVLVMKYATAGDPRRGFAIGLVLAIPAVAVTGGTPNAVLALGGSIGGLFGSSRLSVLPDLRSRLEGALLVAIGGSVVGALTALEAVVAAFAPAVVVLYAVVVCWILFAPAIVGRLGSEVLEGATRLSP</sequence>
<name>A0ABT2QDS1_9EURY</name>
<reference evidence="3 4" key="1">
    <citation type="submission" date="2022-09" db="EMBL/GenBank/DDBJ databases">
        <title>Enrichment on poylsaccharides allowed isolation of novel metabolic and taxonomic groups of Haloarchaea.</title>
        <authorList>
            <person name="Sorokin D.Y."/>
            <person name="Elcheninov A.G."/>
            <person name="Khizhniak T.V."/>
            <person name="Kolganova T.V."/>
            <person name="Kublanov I.V."/>
        </authorList>
    </citation>
    <scope>NUCLEOTIDE SEQUENCE [LARGE SCALE GENOMIC DNA]</scope>
    <source>
        <strain evidence="3 4">AArc-m2/3/4</strain>
    </source>
</reference>
<dbReference type="RefSeq" id="WP_338007738.1">
    <property type="nucleotide sequence ID" value="NZ_JAOPKB010000004.1"/>
</dbReference>
<feature type="transmembrane region" description="Helical" evidence="1">
    <location>
        <begin position="234"/>
        <end position="256"/>
    </location>
</feature>
<dbReference type="PANTHER" id="PTHR14969">
    <property type="entry name" value="SPHINGOSINE-1-PHOSPHATE PHOSPHOHYDROLASE"/>
    <property type="match status" value="1"/>
</dbReference>
<feature type="transmembrane region" description="Helical" evidence="1">
    <location>
        <begin position="262"/>
        <end position="282"/>
    </location>
</feature>
<dbReference type="EMBL" id="JAOPKB010000004">
    <property type="protein sequence ID" value="MCU4973067.1"/>
    <property type="molecule type" value="Genomic_DNA"/>
</dbReference>
<comment type="caution">
    <text evidence="3">The sequence shown here is derived from an EMBL/GenBank/DDBJ whole genome shotgun (WGS) entry which is preliminary data.</text>
</comment>
<dbReference type="PANTHER" id="PTHR14969:SF13">
    <property type="entry name" value="AT30094P"/>
    <property type="match status" value="1"/>
</dbReference>
<proteinExistence type="predicted"/>
<feature type="transmembrane region" description="Helical" evidence="1">
    <location>
        <begin position="96"/>
        <end position="116"/>
    </location>
</feature>
<dbReference type="Proteomes" id="UP001320972">
    <property type="component" value="Unassembled WGS sequence"/>
</dbReference>
<keyword evidence="1" id="KW-0472">Membrane</keyword>
<accession>A0ABT2QDS1</accession>
<dbReference type="InterPro" id="IPR000326">
    <property type="entry name" value="PAP2/HPO"/>
</dbReference>
<dbReference type="InterPro" id="IPR036938">
    <property type="entry name" value="PAP2/HPO_sf"/>
</dbReference>
<dbReference type="SMART" id="SM00014">
    <property type="entry name" value="acidPPc"/>
    <property type="match status" value="1"/>
</dbReference>
<feature type="domain" description="Phosphatidic acid phosphatase type 2/haloperoxidase" evidence="2">
    <location>
        <begin position="52"/>
        <end position="172"/>
    </location>
</feature>
<evidence type="ECO:0000259" key="2">
    <source>
        <dbReference type="SMART" id="SM00014"/>
    </source>
</evidence>
<organism evidence="3 4">
    <name type="scientific">Natronoglomus mannanivorans</name>
    <dbReference type="NCBI Taxonomy" id="2979990"/>
    <lineage>
        <taxon>Archaea</taxon>
        <taxon>Methanobacteriati</taxon>
        <taxon>Methanobacteriota</taxon>
        <taxon>Stenosarchaea group</taxon>
        <taxon>Halobacteria</taxon>
        <taxon>Halobacteriales</taxon>
        <taxon>Natrialbaceae</taxon>
        <taxon>Natronoglomus</taxon>
    </lineage>
</organism>
<keyword evidence="4" id="KW-1185">Reference proteome</keyword>
<dbReference type="Pfam" id="PF01569">
    <property type="entry name" value="PAP2"/>
    <property type="match status" value="1"/>
</dbReference>